<dbReference type="Proteomes" id="UP000199263">
    <property type="component" value="Unassembled WGS sequence"/>
</dbReference>
<comment type="similarity">
    <text evidence="2 9">Belongs to the alanine or glycine:cation symporter (AGCS) (TC 2.A.25) family.</text>
</comment>
<evidence type="ECO:0000313" key="11">
    <source>
        <dbReference type="Proteomes" id="UP000199263"/>
    </source>
</evidence>
<dbReference type="InterPro" id="IPR001463">
    <property type="entry name" value="Na/Ala_symport"/>
</dbReference>
<feature type="transmembrane region" description="Helical" evidence="9">
    <location>
        <begin position="191"/>
        <end position="211"/>
    </location>
</feature>
<feature type="transmembrane region" description="Helical" evidence="9">
    <location>
        <begin position="223"/>
        <end position="247"/>
    </location>
</feature>
<sequence length="473" mass="50107">MLLSNLLFSTAGVQNILNKIDTIIWGPPLLILLVGTGMYLTFRLKLLQIFKLPLALKYVFGKDEEASSDSAEGDVSSFQALCTALSATIGTGNIVGVATAITAGGPGALFWMWIAAFFGMATKYAEGLLAIKYRQVDANGQMAGGPMYYIQNGLGIKWLAKLFALFGIGVAFFGIGTFGQVNSIAAAAKSFNVPLIVTAVVVTILVAMVTLGGIQRISKVSELVVPFMAAAYIVGALTVLICNYKAIPGAVGLIITSAFNPKSVLGGTMGITLVMAIRNGVARGVFSNESGLGSAPIAAAAAKTKSAVRQGLISMTGTFFDTILICTMTGVVIILTGSWMDGVNGVVAGADLTTVAFQSGLPIAIIGKYIVNIGLIFFAFTTILGWNYYGERCTEYLFGVKAIMPYRIIYIVLVAIGPFLPLKLIFIIADIVNGCMAFPNLVALIGLRKVVIQETEEFFEEMKLNKVNEEIIA</sequence>
<keyword evidence="6 9" id="KW-0769">Symport</keyword>
<dbReference type="FunFam" id="1.20.1740.10:FF:000004">
    <property type="entry name" value="Sodium:alanine symporter family protein"/>
    <property type="match status" value="1"/>
</dbReference>
<dbReference type="PANTHER" id="PTHR30330">
    <property type="entry name" value="AGSS FAMILY TRANSPORTER, SODIUM-ALANINE"/>
    <property type="match status" value="1"/>
</dbReference>
<evidence type="ECO:0000256" key="4">
    <source>
        <dbReference type="ARBA" id="ARBA00022475"/>
    </source>
</evidence>
<protein>
    <submittedName>
        <fullName evidence="10">Alanine or glycine:cation symporter, AGCS family</fullName>
    </submittedName>
</protein>
<organism evidence="10 11">
    <name type="scientific">Clostridium uliginosum</name>
    <dbReference type="NCBI Taxonomy" id="119641"/>
    <lineage>
        <taxon>Bacteria</taxon>
        <taxon>Bacillati</taxon>
        <taxon>Bacillota</taxon>
        <taxon>Clostridia</taxon>
        <taxon>Eubacteriales</taxon>
        <taxon>Clostridiaceae</taxon>
        <taxon>Clostridium</taxon>
    </lineage>
</organism>
<reference evidence="10 11" key="1">
    <citation type="submission" date="2016-10" db="EMBL/GenBank/DDBJ databases">
        <authorList>
            <person name="de Groot N.N."/>
        </authorList>
    </citation>
    <scope>NUCLEOTIDE SEQUENCE [LARGE SCALE GENOMIC DNA]</scope>
    <source>
        <strain evidence="10 11">DSM 12992</strain>
    </source>
</reference>
<dbReference type="RefSeq" id="WP_090092292.1">
    <property type="nucleotide sequence ID" value="NZ_FOMG01000020.1"/>
</dbReference>
<proteinExistence type="inferred from homology"/>
<keyword evidence="3 9" id="KW-0813">Transport</keyword>
<dbReference type="GO" id="GO:0005283">
    <property type="term" value="F:amino acid:sodium symporter activity"/>
    <property type="evidence" value="ECO:0007669"/>
    <property type="project" value="InterPro"/>
</dbReference>
<feature type="transmembrane region" description="Helical" evidence="9">
    <location>
        <begin position="396"/>
        <end position="419"/>
    </location>
</feature>
<dbReference type="OrthoDB" id="9804874at2"/>
<dbReference type="AlphaFoldDB" id="A0A1I1PKZ5"/>
<evidence type="ECO:0000256" key="7">
    <source>
        <dbReference type="ARBA" id="ARBA00022989"/>
    </source>
</evidence>
<dbReference type="PANTHER" id="PTHR30330:SF3">
    <property type="entry name" value="TRANSCRIPTIONAL REGULATOR, LRP FAMILY"/>
    <property type="match status" value="1"/>
</dbReference>
<keyword evidence="11" id="KW-1185">Reference proteome</keyword>
<evidence type="ECO:0000256" key="6">
    <source>
        <dbReference type="ARBA" id="ARBA00022847"/>
    </source>
</evidence>
<comment type="subcellular location">
    <subcellularLocation>
        <location evidence="1 9">Cell membrane</location>
        <topology evidence="1 9">Multi-pass membrane protein</topology>
    </subcellularLocation>
</comment>
<feature type="transmembrane region" description="Helical" evidence="9">
    <location>
        <begin position="319"/>
        <end position="340"/>
    </location>
</feature>
<feature type="transmembrane region" description="Helical" evidence="9">
    <location>
        <begin position="425"/>
        <end position="447"/>
    </location>
</feature>
<keyword evidence="8 9" id="KW-0472">Membrane</keyword>
<dbReference type="GO" id="GO:0005886">
    <property type="term" value="C:plasma membrane"/>
    <property type="evidence" value="ECO:0007669"/>
    <property type="project" value="UniProtKB-SubCell"/>
</dbReference>
<dbReference type="STRING" id="119641.SAMN05421842_1204"/>
<evidence type="ECO:0000313" key="10">
    <source>
        <dbReference type="EMBL" id="SFD10461.1"/>
    </source>
</evidence>
<evidence type="ECO:0000256" key="2">
    <source>
        <dbReference type="ARBA" id="ARBA00009261"/>
    </source>
</evidence>
<evidence type="ECO:0000256" key="8">
    <source>
        <dbReference type="ARBA" id="ARBA00023136"/>
    </source>
</evidence>
<gene>
    <name evidence="10" type="ORF">SAMN05421842_1204</name>
</gene>
<dbReference type="PRINTS" id="PR00175">
    <property type="entry name" value="NAALASMPORT"/>
</dbReference>
<feature type="transmembrane region" description="Helical" evidence="9">
    <location>
        <begin position="23"/>
        <end position="42"/>
    </location>
</feature>
<dbReference type="Pfam" id="PF01235">
    <property type="entry name" value="Na_Ala_symp"/>
    <property type="match status" value="1"/>
</dbReference>
<evidence type="ECO:0000256" key="1">
    <source>
        <dbReference type="ARBA" id="ARBA00004651"/>
    </source>
</evidence>
<feature type="transmembrane region" description="Helical" evidence="9">
    <location>
        <begin position="360"/>
        <end position="384"/>
    </location>
</feature>
<evidence type="ECO:0000256" key="9">
    <source>
        <dbReference type="RuleBase" id="RU363064"/>
    </source>
</evidence>
<keyword evidence="5 9" id="KW-0812">Transmembrane</keyword>
<keyword evidence="4 9" id="KW-1003">Cell membrane</keyword>
<dbReference type="NCBIfam" id="TIGR00835">
    <property type="entry name" value="agcS"/>
    <property type="match status" value="1"/>
</dbReference>
<accession>A0A1I1PKZ5</accession>
<keyword evidence="7 9" id="KW-1133">Transmembrane helix</keyword>
<dbReference type="EMBL" id="FOMG01000020">
    <property type="protein sequence ID" value="SFD10461.1"/>
    <property type="molecule type" value="Genomic_DNA"/>
</dbReference>
<dbReference type="PROSITE" id="PS00873">
    <property type="entry name" value="NA_ALANINE_SYMP"/>
    <property type="match status" value="1"/>
</dbReference>
<evidence type="ECO:0000256" key="3">
    <source>
        <dbReference type="ARBA" id="ARBA00022448"/>
    </source>
</evidence>
<feature type="transmembrane region" description="Helical" evidence="9">
    <location>
        <begin position="158"/>
        <end position="179"/>
    </location>
</feature>
<name>A0A1I1PKZ5_9CLOT</name>
<evidence type="ECO:0000256" key="5">
    <source>
        <dbReference type="ARBA" id="ARBA00022692"/>
    </source>
</evidence>
<dbReference type="Gene3D" id="1.20.1740.10">
    <property type="entry name" value="Amino acid/polyamine transporter I"/>
    <property type="match status" value="1"/>
</dbReference>